<proteinExistence type="predicted"/>
<evidence type="ECO:0000313" key="2">
    <source>
        <dbReference type="Proteomes" id="UP001163603"/>
    </source>
</evidence>
<protein>
    <submittedName>
        <fullName evidence="1">Uncharacterized protein</fullName>
    </submittedName>
</protein>
<accession>A0ACC0YR57</accession>
<keyword evidence="2" id="KW-1185">Reference proteome</keyword>
<sequence>MVMIFNGVSAEGSGVTVEGFAPITEEEIATPPAKASSVLFL</sequence>
<organism evidence="1 2">
    <name type="scientific">Pistacia integerrima</name>
    <dbReference type="NCBI Taxonomy" id="434235"/>
    <lineage>
        <taxon>Eukaryota</taxon>
        <taxon>Viridiplantae</taxon>
        <taxon>Streptophyta</taxon>
        <taxon>Embryophyta</taxon>
        <taxon>Tracheophyta</taxon>
        <taxon>Spermatophyta</taxon>
        <taxon>Magnoliopsida</taxon>
        <taxon>eudicotyledons</taxon>
        <taxon>Gunneridae</taxon>
        <taxon>Pentapetalae</taxon>
        <taxon>rosids</taxon>
        <taxon>malvids</taxon>
        <taxon>Sapindales</taxon>
        <taxon>Anacardiaceae</taxon>
        <taxon>Pistacia</taxon>
    </lineage>
</organism>
<evidence type="ECO:0000313" key="1">
    <source>
        <dbReference type="EMBL" id="KAJ0039751.1"/>
    </source>
</evidence>
<comment type="caution">
    <text evidence="1">The sequence shown here is derived from an EMBL/GenBank/DDBJ whole genome shotgun (WGS) entry which is preliminary data.</text>
</comment>
<dbReference type="EMBL" id="CM047740">
    <property type="protein sequence ID" value="KAJ0039751.1"/>
    <property type="molecule type" value="Genomic_DNA"/>
</dbReference>
<reference evidence="2" key="1">
    <citation type="journal article" date="2023" name="G3 (Bethesda)">
        <title>Genome assembly and association tests identify interacting loci associated with vigor, precocity, and sex in interspecific pistachio rootstocks.</title>
        <authorList>
            <person name="Palmer W."/>
            <person name="Jacygrad E."/>
            <person name="Sagayaradj S."/>
            <person name="Cavanaugh K."/>
            <person name="Han R."/>
            <person name="Bertier L."/>
            <person name="Beede B."/>
            <person name="Kafkas S."/>
            <person name="Golino D."/>
            <person name="Preece J."/>
            <person name="Michelmore R."/>
        </authorList>
    </citation>
    <scope>NUCLEOTIDE SEQUENCE [LARGE SCALE GENOMIC DNA]</scope>
</reference>
<name>A0ACC0YR57_9ROSI</name>
<gene>
    <name evidence="1" type="ORF">Pint_26922</name>
</gene>
<dbReference type="Proteomes" id="UP001163603">
    <property type="component" value="Chromosome 5"/>
</dbReference>